<organism evidence="1 2">
    <name type="scientific">Catharanthus roseus</name>
    <name type="common">Madagascar periwinkle</name>
    <name type="synonym">Vinca rosea</name>
    <dbReference type="NCBI Taxonomy" id="4058"/>
    <lineage>
        <taxon>Eukaryota</taxon>
        <taxon>Viridiplantae</taxon>
        <taxon>Streptophyta</taxon>
        <taxon>Embryophyta</taxon>
        <taxon>Tracheophyta</taxon>
        <taxon>Spermatophyta</taxon>
        <taxon>Magnoliopsida</taxon>
        <taxon>eudicotyledons</taxon>
        <taxon>Gunneridae</taxon>
        <taxon>Pentapetalae</taxon>
        <taxon>asterids</taxon>
        <taxon>lamiids</taxon>
        <taxon>Gentianales</taxon>
        <taxon>Apocynaceae</taxon>
        <taxon>Rauvolfioideae</taxon>
        <taxon>Vinceae</taxon>
        <taxon>Catharanthinae</taxon>
        <taxon>Catharanthus</taxon>
    </lineage>
</organism>
<protein>
    <submittedName>
        <fullName evidence="1">Uncharacterized protein</fullName>
    </submittedName>
</protein>
<reference evidence="2" key="1">
    <citation type="journal article" date="2023" name="Nat. Plants">
        <title>Single-cell RNA sequencing provides a high-resolution roadmap for understanding the multicellular compartmentation of specialized metabolism.</title>
        <authorList>
            <person name="Sun S."/>
            <person name="Shen X."/>
            <person name="Li Y."/>
            <person name="Li Y."/>
            <person name="Wang S."/>
            <person name="Li R."/>
            <person name="Zhang H."/>
            <person name="Shen G."/>
            <person name="Guo B."/>
            <person name="Wei J."/>
            <person name="Xu J."/>
            <person name="St-Pierre B."/>
            <person name="Chen S."/>
            <person name="Sun C."/>
        </authorList>
    </citation>
    <scope>NUCLEOTIDE SEQUENCE [LARGE SCALE GENOMIC DNA]</scope>
</reference>
<dbReference type="EMBL" id="CM044704">
    <property type="protein sequence ID" value="KAI5669773.1"/>
    <property type="molecule type" value="Genomic_DNA"/>
</dbReference>
<evidence type="ECO:0000313" key="2">
    <source>
        <dbReference type="Proteomes" id="UP001060085"/>
    </source>
</evidence>
<name>A0ACC0BB48_CATRO</name>
<dbReference type="Proteomes" id="UP001060085">
    <property type="component" value="Linkage Group LG04"/>
</dbReference>
<sequence>MATFFNNISLLLPLILIVSLLMSFNVNQAARVLSSTDSSMALASSVEASKEETTTNAFLPSLLFSHPRPLPVPVPVPVPVYVPKIPMPKLPSVPIGIPLPTHPPPPPSSYRPSDAIISN</sequence>
<evidence type="ECO:0000313" key="1">
    <source>
        <dbReference type="EMBL" id="KAI5669773.1"/>
    </source>
</evidence>
<accession>A0ACC0BB48</accession>
<proteinExistence type="predicted"/>
<comment type="caution">
    <text evidence="1">The sequence shown here is derived from an EMBL/GenBank/DDBJ whole genome shotgun (WGS) entry which is preliminary data.</text>
</comment>
<keyword evidence="2" id="KW-1185">Reference proteome</keyword>
<gene>
    <name evidence="1" type="ORF">M9H77_19626</name>
</gene>